<feature type="domain" description="RNA polymerase sigma factor 70 region 4 type 2" evidence="6">
    <location>
        <begin position="120"/>
        <end position="172"/>
    </location>
</feature>
<dbReference type="InterPro" id="IPR013249">
    <property type="entry name" value="RNA_pol_sigma70_r4_t2"/>
</dbReference>
<evidence type="ECO:0000256" key="4">
    <source>
        <dbReference type="ARBA" id="ARBA00023163"/>
    </source>
</evidence>
<comment type="similarity">
    <text evidence="1">Belongs to the sigma-70 factor family. ECF subfamily.</text>
</comment>
<evidence type="ECO:0000256" key="3">
    <source>
        <dbReference type="ARBA" id="ARBA00023082"/>
    </source>
</evidence>
<dbReference type="PANTHER" id="PTHR43133:SF46">
    <property type="entry name" value="RNA POLYMERASE SIGMA-70 FACTOR ECF SUBFAMILY"/>
    <property type="match status" value="1"/>
</dbReference>
<feature type="domain" description="RNA polymerase sigma-70 region 2" evidence="5">
    <location>
        <begin position="29"/>
        <end position="92"/>
    </location>
</feature>
<dbReference type="InterPro" id="IPR014284">
    <property type="entry name" value="RNA_pol_sigma-70_dom"/>
</dbReference>
<dbReference type="Gene3D" id="1.10.10.10">
    <property type="entry name" value="Winged helix-like DNA-binding domain superfamily/Winged helix DNA-binding domain"/>
    <property type="match status" value="1"/>
</dbReference>
<keyword evidence="4" id="KW-0804">Transcription</keyword>
<evidence type="ECO:0000313" key="8">
    <source>
        <dbReference type="Proteomes" id="UP001262582"/>
    </source>
</evidence>
<dbReference type="RefSeq" id="WP_311504966.1">
    <property type="nucleotide sequence ID" value="NZ_JAVRHK010000028.1"/>
</dbReference>
<comment type="caution">
    <text evidence="7">The sequence shown here is derived from an EMBL/GenBank/DDBJ whole genome shotgun (WGS) entry which is preliminary data.</text>
</comment>
<dbReference type="InterPro" id="IPR014327">
    <property type="entry name" value="RNA_pol_sigma70_bacteroid"/>
</dbReference>
<proteinExistence type="inferred from homology"/>
<dbReference type="InterPro" id="IPR007627">
    <property type="entry name" value="RNA_pol_sigma70_r2"/>
</dbReference>
<dbReference type="SUPFAM" id="SSF88946">
    <property type="entry name" value="Sigma2 domain of RNA polymerase sigma factors"/>
    <property type="match status" value="1"/>
</dbReference>
<protein>
    <submittedName>
        <fullName evidence="7">RNA polymerase sigma-70 factor</fullName>
    </submittedName>
</protein>
<evidence type="ECO:0000259" key="5">
    <source>
        <dbReference type="Pfam" id="PF04542"/>
    </source>
</evidence>
<accession>A0ABU3DAS3</accession>
<dbReference type="EMBL" id="JAVRHK010000028">
    <property type="protein sequence ID" value="MDT0678632.1"/>
    <property type="molecule type" value="Genomic_DNA"/>
</dbReference>
<evidence type="ECO:0000256" key="2">
    <source>
        <dbReference type="ARBA" id="ARBA00023015"/>
    </source>
</evidence>
<keyword evidence="3" id="KW-0731">Sigma factor</keyword>
<dbReference type="InterPro" id="IPR013325">
    <property type="entry name" value="RNA_pol_sigma_r2"/>
</dbReference>
<dbReference type="InterPro" id="IPR013324">
    <property type="entry name" value="RNA_pol_sigma_r3/r4-like"/>
</dbReference>
<dbReference type="NCBIfam" id="TIGR02985">
    <property type="entry name" value="Sig70_bacteroi1"/>
    <property type="match status" value="1"/>
</dbReference>
<keyword evidence="8" id="KW-1185">Reference proteome</keyword>
<reference evidence="7 8" key="1">
    <citation type="submission" date="2023-09" db="EMBL/GenBank/DDBJ databases">
        <authorList>
            <person name="Rey-Velasco X."/>
        </authorList>
    </citation>
    <scope>NUCLEOTIDE SEQUENCE [LARGE SCALE GENOMIC DNA]</scope>
    <source>
        <strain evidence="7 8">F117</strain>
    </source>
</reference>
<dbReference type="NCBIfam" id="TIGR02937">
    <property type="entry name" value="sigma70-ECF"/>
    <property type="match status" value="1"/>
</dbReference>
<organism evidence="7 8">
    <name type="scientific">Autumnicola musiva</name>
    <dbReference type="NCBI Taxonomy" id="3075589"/>
    <lineage>
        <taxon>Bacteria</taxon>
        <taxon>Pseudomonadati</taxon>
        <taxon>Bacteroidota</taxon>
        <taxon>Flavobacteriia</taxon>
        <taxon>Flavobacteriales</taxon>
        <taxon>Flavobacteriaceae</taxon>
        <taxon>Autumnicola</taxon>
    </lineage>
</organism>
<evidence type="ECO:0000256" key="1">
    <source>
        <dbReference type="ARBA" id="ARBA00010641"/>
    </source>
</evidence>
<dbReference type="Proteomes" id="UP001262582">
    <property type="component" value="Unassembled WGS sequence"/>
</dbReference>
<evidence type="ECO:0000259" key="6">
    <source>
        <dbReference type="Pfam" id="PF08281"/>
    </source>
</evidence>
<dbReference type="InterPro" id="IPR036388">
    <property type="entry name" value="WH-like_DNA-bd_sf"/>
</dbReference>
<dbReference type="InterPro" id="IPR039425">
    <property type="entry name" value="RNA_pol_sigma-70-like"/>
</dbReference>
<dbReference type="Pfam" id="PF08281">
    <property type="entry name" value="Sigma70_r4_2"/>
    <property type="match status" value="1"/>
</dbReference>
<gene>
    <name evidence="7" type="ORF">RM539_18810</name>
</gene>
<keyword evidence="2" id="KW-0805">Transcription regulation</keyword>
<name>A0ABU3DAS3_9FLAO</name>
<evidence type="ECO:0000313" key="7">
    <source>
        <dbReference type="EMBL" id="MDT0678632.1"/>
    </source>
</evidence>
<sequence>MKTQLQYQTDEQLLKLMQQENNQALEVIFDKYWKRLFSYAFKIYPEEEICEDIVQEVFISLWKNAKTSRILHLESYLLRAVKYKVAKHIRNLKFDQTNLEILHRVSSASETGLEYRELEEKIQTEIGKLPPKCRQIFKLSRFENLSNDEIAKKHNISIRTVETHISTALKHLRSRVEFLHIFLFVMLMFLKR</sequence>
<dbReference type="Gene3D" id="1.10.1740.10">
    <property type="match status" value="1"/>
</dbReference>
<dbReference type="PANTHER" id="PTHR43133">
    <property type="entry name" value="RNA POLYMERASE ECF-TYPE SIGMA FACTO"/>
    <property type="match status" value="1"/>
</dbReference>
<dbReference type="Pfam" id="PF04542">
    <property type="entry name" value="Sigma70_r2"/>
    <property type="match status" value="1"/>
</dbReference>
<dbReference type="SUPFAM" id="SSF88659">
    <property type="entry name" value="Sigma3 and sigma4 domains of RNA polymerase sigma factors"/>
    <property type="match status" value="1"/>
</dbReference>